<dbReference type="Proteomes" id="UP000676336">
    <property type="component" value="Unassembled WGS sequence"/>
</dbReference>
<evidence type="ECO:0000313" key="6">
    <source>
        <dbReference type="Proteomes" id="UP000676336"/>
    </source>
</evidence>
<evidence type="ECO:0000256" key="2">
    <source>
        <dbReference type="ARBA" id="ARBA00022576"/>
    </source>
</evidence>
<reference evidence="5" key="1">
    <citation type="submission" date="2021-02" db="EMBL/GenBank/DDBJ databases">
        <authorList>
            <person name="Nowell W R."/>
        </authorList>
    </citation>
    <scope>NUCLEOTIDE SEQUENCE</scope>
</reference>
<dbReference type="AlphaFoldDB" id="A0A8S3D041"/>
<accession>A0A8S3D041</accession>
<keyword evidence="3" id="KW-0808">Transferase</keyword>
<evidence type="ECO:0000313" key="5">
    <source>
        <dbReference type="EMBL" id="CAF4967355.1"/>
    </source>
</evidence>
<evidence type="ECO:0000256" key="4">
    <source>
        <dbReference type="ARBA" id="ARBA00022898"/>
    </source>
</evidence>
<organism evidence="5 6">
    <name type="scientific">Rotaria magnacalcarata</name>
    <dbReference type="NCBI Taxonomy" id="392030"/>
    <lineage>
        <taxon>Eukaryota</taxon>
        <taxon>Metazoa</taxon>
        <taxon>Spiralia</taxon>
        <taxon>Gnathifera</taxon>
        <taxon>Rotifera</taxon>
        <taxon>Eurotatoria</taxon>
        <taxon>Bdelloidea</taxon>
        <taxon>Philodinida</taxon>
        <taxon>Philodinidae</taxon>
        <taxon>Rotaria</taxon>
    </lineage>
</organism>
<feature type="non-terminal residue" evidence="5">
    <location>
        <position position="62"/>
    </location>
</feature>
<keyword evidence="4" id="KW-0663">Pyridoxal phosphate</keyword>
<comment type="cofactor">
    <cofactor evidence="1">
        <name>pyridoxal 5'-phosphate</name>
        <dbReference type="ChEBI" id="CHEBI:597326"/>
    </cofactor>
</comment>
<dbReference type="PANTHER" id="PTHR42778">
    <property type="entry name" value="2-AMINOETHYLPHOSPHONATE--PYRUVATE TRANSAMINASE"/>
    <property type="match status" value="1"/>
</dbReference>
<dbReference type="PANTHER" id="PTHR42778:SF1">
    <property type="entry name" value="2-AMINOETHYLPHOSPHONATE--PYRUVATE TRANSAMINASE"/>
    <property type="match status" value="1"/>
</dbReference>
<evidence type="ECO:0000256" key="1">
    <source>
        <dbReference type="ARBA" id="ARBA00001933"/>
    </source>
</evidence>
<gene>
    <name evidence="5" type="ORF">SMN809_LOCUS54962</name>
</gene>
<feature type="non-terminal residue" evidence="5">
    <location>
        <position position="1"/>
    </location>
</feature>
<evidence type="ECO:0000256" key="3">
    <source>
        <dbReference type="ARBA" id="ARBA00022679"/>
    </source>
</evidence>
<comment type="caution">
    <text evidence="5">The sequence shown here is derived from an EMBL/GenBank/DDBJ whole genome shotgun (WGS) entry which is preliminary data.</text>
</comment>
<proteinExistence type="predicted"/>
<protein>
    <submittedName>
        <fullName evidence="5">Uncharacterized protein</fullName>
    </submittedName>
</protein>
<sequence length="62" mass="7077">KHSIRIKFLSSFIIDISLAPTHTILAFKRALDELDQEGGVHGRAKRYEANNKLIREKMKTLG</sequence>
<dbReference type="GO" id="GO:0008483">
    <property type="term" value="F:transaminase activity"/>
    <property type="evidence" value="ECO:0007669"/>
    <property type="project" value="UniProtKB-KW"/>
</dbReference>
<keyword evidence="2" id="KW-0032">Aminotransferase</keyword>
<name>A0A8S3D041_9BILA</name>
<dbReference type="EMBL" id="CAJOBI010192984">
    <property type="protein sequence ID" value="CAF4967355.1"/>
    <property type="molecule type" value="Genomic_DNA"/>
</dbReference>